<feature type="compositionally biased region" description="Low complexity" evidence="6">
    <location>
        <begin position="823"/>
        <end position="852"/>
    </location>
</feature>
<dbReference type="InterPro" id="IPR027640">
    <property type="entry name" value="Kinesin-like_fam"/>
</dbReference>
<dbReference type="Proteomes" id="UP001498398">
    <property type="component" value="Unassembled WGS sequence"/>
</dbReference>
<evidence type="ECO:0000313" key="8">
    <source>
        <dbReference type="EMBL" id="KAK7458700.1"/>
    </source>
</evidence>
<dbReference type="PANTHER" id="PTHR47968">
    <property type="entry name" value="CENTROMERE PROTEIN E"/>
    <property type="match status" value="1"/>
</dbReference>
<feature type="region of interest" description="Disordered" evidence="6">
    <location>
        <begin position="884"/>
        <end position="937"/>
    </location>
</feature>
<organism evidence="8 9">
    <name type="scientific">Marasmiellus scandens</name>
    <dbReference type="NCBI Taxonomy" id="2682957"/>
    <lineage>
        <taxon>Eukaryota</taxon>
        <taxon>Fungi</taxon>
        <taxon>Dikarya</taxon>
        <taxon>Basidiomycota</taxon>
        <taxon>Agaricomycotina</taxon>
        <taxon>Agaricomycetes</taxon>
        <taxon>Agaricomycetidae</taxon>
        <taxon>Agaricales</taxon>
        <taxon>Marasmiineae</taxon>
        <taxon>Omphalotaceae</taxon>
        <taxon>Marasmiellus</taxon>
    </lineage>
</organism>
<evidence type="ECO:0000256" key="1">
    <source>
        <dbReference type="ARBA" id="ARBA00022741"/>
    </source>
</evidence>
<accession>A0ABR1JID6</accession>
<feature type="compositionally biased region" description="Polar residues" evidence="6">
    <location>
        <begin position="892"/>
        <end position="903"/>
    </location>
</feature>
<keyword evidence="1 5" id="KW-0547">Nucleotide-binding</keyword>
<dbReference type="EMBL" id="JBANRG010000017">
    <property type="protein sequence ID" value="KAK7458700.1"/>
    <property type="molecule type" value="Genomic_DNA"/>
</dbReference>
<feature type="region of interest" description="Disordered" evidence="6">
    <location>
        <begin position="581"/>
        <end position="608"/>
    </location>
</feature>
<feature type="compositionally biased region" description="Basic and acidic residues" evidence="6">
    <location>
        <begin position="997"/>
        <end position="1008"/>
    </location>
</feature>
<gene>
    <name evidence="8" type="primary">KIP2</name>
    <name evidence="8" type="ORF">VKT23_009699</name>
</gene>
<dbReference type="InterPro" id="IPR001752">
    <property type="entry name" value="Kinesin_motor_dom"/>
</dbReference>
<feature type="region of interest" description="Disordered" evidence="6">
    <location>
        <begin position="974"/>
        <end position="1008"/>
    </location>
</feature>
<evidence type="ECO:0000256" key="3">
    <source>
        <dbReference type="ARBA" id="ARBA00023054"/>
    </source>
</evidence>
<feature type="region of interest" description="Disordered" evidence="6">
    <location>
        <begin position="396"/>
        <end position="427"/>
    </location>
</feature>
<feature type="compositionally biased region" description="Basic and acidic residues" evidence="6">
    <location>
        <begin position="976"/>
        <end position="990"/>
    </location>
</feature>
<evidence type="ECO:0000256" key="5">
    <source>
        <dbReference type="PROSITE-ProRule" id="PRU00283"/>
    </source>
</evidence>
<keyword evidence="4 5" id="KW-0505">Motor protein</keyword>
<feature type="binding site" evidence="5">
    <location>
        <begin position="266"/>
        <end position="273"/>
    </location>
    <ligand>
        <name>ATP</name>
        <dbReference type="ChEBI" id="CHEBI:30616"/>
    </ligand>
</feature>
<dbReference type="InterPro" id="IPR019821">
    <property type="entry name" value="Kinesin_motor_CS"/>
</dbReference>
<comment type="caution">
    <text evidence="8">The sequence shown here is derived from an EMBL/GenBank/DDBJ whole genome shotgun (WGS) entry which is preliminary data.</text>
</comment>
<dbReference type="SUPFAM" id="SSF52540">
    <property type="entry name" value="P-loop containing nucleoside triphosphate hydrolases"/>
    <property type="match status" value="1"/>
</dbReference>
<evidence type="ECO:0000313" key="9">
    <source>
        <dbReference type="Proteomes" id="UP001498398"/>
    </source>
</evidence>
<evidence type="ECO:0000259" key="7">
    <source>
        <dbReference type="PROSITE" id="PS50067"/>
    </source>
</evidence>
<keyword evidence="9" id="KW-1185">Reference proteome</keyword>
<evidence type="ECO:0000256" key="6">
    <source>
        <dbReference type="SAM" id="MobiDB-lite"/>
    </source>
</evidence>
<reference evidence="8 9" key="1">
    <citation type="submission" date="2024-01" db="EMBL/GenBank/DDBJ databases">
        <title>A draft genome for the cacao thread blight pathogen Marasmiellus scandens.</title>
        <authorList>
            <person name="Baruah I.K."/>
            <person name="Leung J."/>
            <person name="Bukari Y."/>
            <person name="Amoako-Attah I."/>
            <person name="Meinhardt L.W."/>
            <person name="Bailey B.A."/>
            <person name="Cohen S.P."/>
        </authorList>
    </citation>
    <scope>NUCLEOTIDE SEQUENCE [LARGE SCALE GENOMIC DNA]</scope>
    <source>
        <strain evidence="8 9">GH-19</strain>
    </source>
</reference>
<feature type="compositionally biased region" description="Low complexity" evidence="6">
    <location>
        <begin position="17"/>
        <end position="42"/>
    </location>
</feature>
<dbReference type="PRINTS" id="PR00380">
    <property type="entry name" value="KINESINHEAVY"/>
</dbReference>
<evidence type="ECO:0000256" key="4">
    <source>
        <dbReference type="ARBA" id="ARBA00023175"/>
    </source>
</evidence>
<name>A0ABR1JID6_9AGAR</name>
<feature type="compositionally biased region" description="Basic and acidic residues" evidence="6">
    <location>
        <begin position="596"/>
        <end position="606"/>
    </location>
</feature>
<comment type="similarity">
    <text evidence="5">Belongs to the TRAFAC class myosin-kinesin ATPase superfamily. Kinesin family.</text>
</comment>
<feature type="region of interest" description="Disordered" evidence="6">
    <location>
        <begin position="820"/>
        <end position="852"/>
    </location>
</feature>
<feature type="region of interest" description="Disordered" evidence="6">
    <location>
        <begin position="195"/>
        <end position="225"/>
    </location>
</feature>
<feature type="compositionally biased region" description="Low complexity" evidence="6">
    <location>
        <begin position="922"/>
        <end position="937"/>
    </location>
</feature>
<dbReference type="Gene3D" id="3.40.850.10">
    <property type="entry name" value="Kinesin motor domain"/>
    <property type="match status" value="1"/>
</dbReference>
<sequence>MSSIPSTPSSKIGRPASFTPRRPLSSSSSTSSLTFNSNSTPSVSRATTPLLASTHKKYKAPLSAESRPRSIVTKPRTTLAPVPGSPTRAPTSPRPGSRAGSRPGTPGSPRKGEESSELYRSEMDVSNVDPEAVLVDSATVEPGDVSVELDEDPFQAEDFGTQDKVMVSIRLRPTESQNAWMADPKRREISLDPAFARNHPNCNLSNPSTSSSTPHASSHSSSSGDHKYRFSSILLGSPNKPIYNTVAKSHVRAAMEGYNAVIFAYGQTASGKTYTLSGDEELGEPGIIPRAMRDVFGFIKRNGGREYLLRCSYLEIYNETIYDLLAPPGSTSVVQISGSGHGDVILTPLREEVITSLKGVKEVLKRGTNHRRTACTDWNERSSRSHSVFRLVVESREREAASGRATPGGRATPSGRATPALGGPRLQARDGRSVQMSVLSLIDLAGSEKATSDKDRTREGRYINTSLLTLGTVIGTLADNAARNKSDHIPYRNSKLTRLLAPSLSGNARISVICTLNPDPSAISESTSTLLFAKRVAGVKLSAKKKILEGDERDMEALIERYRKEIGELRRRLEEKENLLEGEAERESKGRKRRLSKQEKQDESQAMRDLQNRIQQLTKLILTSQTIDEGTLAGIGEEAGEGARPVSPTKTKSLVDFDMTPYQLQQELLSARLQLETQSTQILSLEAALEARASCSTPIPVGEGEGDEKDKVIAEQTKTIRELENVVRGYEGLYENAQPPKKLREDVEREMEEIWKGRVEEEKRKREEKEKWADEVVRQLEKERKLRTVLEDERRALAAFVTKFDSLGLSGAMAPTIVTPDDTTTSLSKSTSSLASLGSGLPSSRRASLAAGRRSSSSAFSLASSTSTLTGRAPRASLGVFPSAARSVSGGPVSSVNFPTTATPKAPKISLGKDDTMDESELSSNARLSTLSTTSSDSPIRIDWSAHQSGGTMGSLLEEEWVGVGDASFEGDISFGEDKDREKPVKETKKVAVAGKGTEEKENLPVKV</sequence>
<proteinExistence type="inferred from homology"/>
<dbReference type="PANTHER" id="PTHR47968:SF75">
    <property type="entry name" value="CENTROMERE-ASSOCIATED PROTEIN E"/>
    <property type="match status" value="1"/>
</dbReference>
<evidence type="ECO:0000256" key="2">
    <source>
        <dbReference type="ARBA" id="ARBA00022840"/>
    </source>
</evidence>
<feature type="region of interest" description="Disordered" evidence="6">
    <location>
        <begin position="1"/>
        <end position="123"/>
    </location>
</feature>
<dbReference type="PROSITE" id="PS00411">
    <property type="entry name" value="KINESIN_MOTOR_1"/>
    <property type="match status" value="1"/>
</dbReference>
<protein>
    <submittedName>
        <fullName evidence="8">Kinesin-like protein kip2</fullName>
    </submittedName>
</protein>
<keyword evidence="2 5" id="KW-0067">ATP-binding</keyword>
<feature type="domain" description="Kinesin motor" evidence="7">
    <location>
        <begin position="164"/>
        <end position="539"/>
    </location>
</feature>
<dbReference type="PROSITE" id="PS50067">
    <property type="entry name" value="KINESIN_MOTOR_2"/>
    <property type="match status" value="1"/>
</dbReference>
<keyword evidence="3" id="KW-0175">Coiled coil</keyword>
<feature type="compositionally biased region" description="Basic and acidic residues" evidence="6">
    <location>
        <begin position="110"/>
        <end position="123"/>
    </location>
</feature>
<dbReference type="SMART" id="SM00129">
    <property type="entry name" value="KISc"/>
    <property type="match status" value="1"/>
</dbReference>
<dbReference type="InterPro" id="IPR036961">
    <property type="entry name" value="Kinesin_motor_dom_sf"/>
</dbReference>
<dbReference type="InterPro" id="IPR027417">
    <property type="entry name" value="P-loop_NTPase"/>
</dbReference>
<feature type="compositionally biased region" description="Low complexity" evidence="6">
    <location>
        <begin position="205"/>
        <end position="223"/>
    </location>
</feature>
<feature type="compositionally biased region" description="Polar residues" evidence="6">
    <location>
        <begin position="1"/>
        <end position="10"/>
    </location>
</feature>
<dbReference type="Pfam" id="PF00225">
    <property type="entry name" value="Kinesin"/>
    <property type="match status" value="1"/>
</dbReference>